<dbReference type="InParanoid" id="A0A517SIJ2"/>
<accession>A0A517SIJ2</accession>
<keyword evidence="3" id="KW-1185">Reference proteome</keyword>
<dbReference type="OrthoDB" id="263480at2"/>
<protein>
    <submittedName>
        <fullName evidence="2">Sigma-70 region 2</fullName>
    </submittedName>
</protein>
<sequence length="195" mass="22053">MAFQGGDGGPSAEDPTKGYAGDLIRWKARRMALQLGLCKSDEDDIAQTLRLEVLKRSKAYRPERGAWKPFLETVIDRRCRTLAGKYLRSRRQDLMDGSDMGGAVSQADHFRRVHRGAAAPSDQPEIRFDVREIVNRMSDQDRALCRGLSAESISEMARRQGVARSTLQDHIRRLRKSFDSLNPTRKPPADPRHHG</sequence>
<dbReference type="EMBL" id="CP036271">
    <property type="protein sequence ID" value="QDT55940.1"/>
    <property type="molecule type" value="Genomic_DNA"/>
</dbReference>
<feature type="region of interest" description="Disordered" evidence="1">
    <location>
        <begin position="173"/>
        <end position="195"/>
    </location>
</feature>
<evidence type="ECO:0000313" key="3">
    <source>
        <dbReference type="Proteomes" id="UP000315700"/>
    </source>
</evidence>
<name>A0A517SIJ2_9PLAN</name>
<evidence type="ECO:0000256" key="1">
    <source>
        <dbReference type="SAM" id="MobiDB-lite"/>
    </source>
</evidence>
<dbReference type="Proteomes" id="UP000315700">
    <property type="component" value="Chromosome"/>
</dbReference>
<gene>
    <name evidence="2" type="ORF">Pan44_39880</name>
</gene>
<dbReference type="RefSeq" id="WP_145032515.1">
    <property type="nucleotide sequence ID" value="NZ_CP036271.1"/>
</dbReference>
<proteinExistence type="predicted"/>
<evidence type="ECO:0000313" key="2">
    <source>
        <dbReference type="EMBL" id="QDT55940.1"/>
    </source>
</evidence>
<reference evidence="2 3" key="1">
    <citation type="submission" date="2019-02" db="EMBL/GenBank/DDBJ databases">
        <title>Deep-cultivation of Planctomycetes and their phenomic and genomic characterization uncovers novel biology.</title>
        <authorList>
            <person name="Wiegand S."/>
            <person name="Jogler M."/>
            <person name="Boedeker C."/>
            <person name="Pinto D."/>
            <person name="Vollmers J."/>
            <person name="Rivas-Marin E."/>
            <person name="Kohn T."/>
            <person name="Peeters S.H."/>
            <person name="Heuer A."/>
            <person name="Rast P."/>
            <person name="Oberbeckmann S."/>
            <person name="Bunk B."/>
            <person name="Jeske O."/>
            <person name="Meyerdierks A."/>
            <person name="Storesund J.E."/>
            <person name="Kallscheuer N."/>
            <person name="Luecker S."/>
            <person name="Lage O.M."/>
            <person name="Pohl T."/>
            <person name="Merkel B.J."/>
            <person name="Hornburger P."/>
            <person name="Mueller R.-W."/>
            <person name="Bruemmer F."/>
            <person name="Labrenz M."/>
            <person name="Spormann A.M."/>
            <person name="Op den Camp H."/>
            <person name="Overmann J."/>
            <person name="Amann R."/>
            <person name="Jetten M.S.M."/>
            <person name="Mascher T."/>
            <person name="Medema M.H."/>
            <person name="Devos D.P."/>
            <person name="Kaster A.-K."/>
            <person name="Ovreas L."/>
            <person name="Rohde M."/>
            <person name="Galperin M.Y."/>
            <person name="Jogler C."/>
        </authorList>
    </citation>
    <scope>NUCLEOTIDE SEQUENCE [LARGE SCALE GENOMIC DNA]</scope>
    <source>
        <strain evidence="2 3">Pan44</strain>
    </source>
</reference>
<dbReference type="AlphaFoldDB" id="A0A517SIJ2"/>
<dbReference type="KEGG" id="ccos:Pan44_39880"/>
<organism evidence="2 3">
    <name type="scientific">Caulifigura coniformis</name>
    <dbReference type="NCBI Taxonomy" id="2527983"/>
    <lineage>
        <taxon>Bacteria</taxon>
        <taxon>Pseudomonadati</taxon>
        <taxon>Planctomycetota</taxon>
        <taxon>Planctomycetia</taxon>
        <taxon>Planctomycetales</taxon>
        <taxon>Planctomycetaceae</taxon>
        <taxon>Caulifigura</taxon>
    </lineage>
</organism>